<evidence type="ECO:0000313" key="1">
    <source>
        <dbReference type="EMBL" id="TGD72220.1"/>
    </source>
</evidence>
<dbReference type="RefSeq" id="WP_135445709.1">
    <property type="nucleotide sequence ID" value="NZ_SRLE01000011.1"/>
</dbReference>
<evidence type="ECO:0000313" key="2">
    <source>
        <dbReference type="Proteomes" id="UP000298050"/>
    </source>
</evidence>
<dbReference type="OrthoDB" id="6856529at2"/>
<keyword evidence="2" id="KW-1185">Reference proteome</keyword>
<dbReference type="Proteomes" id="UP000298050">
    <property type="component" value="Unassembled WGS sequence"/>
</dbReference>
<dbReference type="AlphaFoldDB" id="A0A4Z0LYA1"/>
<reference evidence="1 2" key="1">
    <citation type="submission" date="2019-04" db="EMBL/GenBank/DDBJ databases">
        <title>Taxonomy of novel Haliea sp. from mangrove soil of West Coast of India.</title>
        <authorList>
            <person name="Verma A."/>
            <person name="Kumar P."/>
            <person name="Krishnamurthi S."/>
        </authorList>
    </citation>
    <scope>NUCLEOTIDE SEQUENCE [LARGE SCALE GENOMIC DNA]</scope>
    <source>
        <strain evidence="1 2">SAOS-164</strain>
    </source>
</reference>
<sequence length="366" mass="41122">MLSELAGFNLTRTIPDSVLLDVLTGANKIYGGVVRNNSGQIVAHLVNSANPISLLNFPFAPSNLALAGANTYQLHRIGQNIDELMVLAKGTMAMSGLTLGVCTAGFLFLNHKLGKVDQKLGEISKDVKAIKSFLEQQERARLVTALKSLRGLDQGTATTAREQILINSKQTLGEIHEKYRDQLERCTVIEEAFALEEYYTVTALGHALCFGELDMSHQARNDLREAYDFWAKTVKRILREQIIKDDPERFLRAKYVSTAKAIDLTTWMDFINDTNKELNWIDEFRAAPTPLLPSLSKTLDDREQLEVDLMRKLVARDNVYEGYVSQYDYYATIEARPSAVQQYIESVPAENSVNECLMFLNSDLSK</sequence>
<organism evidence="1 2">
    <name type="scientific">Mangrovimicrobium sediminis</name>
    <dbReference type="NCBI Taxonomy" id="2562682"/>
    <lineage>
        <taxon>Bacteria</taxon>
        <taxon>Pseudomonadati</taxon>
        <taxon>Pseudomonadota</taxon>
        <taxon>Gammaproteobacteria</taxon>
        <taxon>Cellvibrionales</taxon>
        <taxon>Halieaceae</taxon>
        <taxon>Mangrovimicrobium</taxon>
    </lineage>
</organism>
<comment type="caution">
    <text evidence="1">The sequence shown here is derived from an EMBL/GenBank/DDBJ whole genome shotgun (WGS) entry which is preliminary data.</text>
</comment>
<protein>
    <submittedName>
        <fullName evidence="1">Uncharacterized protein</fullName>
    </submittedName>
</protein>
<name>A0A4Z0LYA1_9GAMM</name>
<dbReference type="EMBL" id="SRLE01000011">
    <property type="protein sequence ID" value="TGD72220.1"/>
    <property type="molecule type" value="Genomic_DNA"/>
</dbReference>
<gene>
    <name evidence="1" type="ORF">E4634_16270</name>
</gene>
<accession>A0A4Z0LYA1</accession>
<proteinExistence type="predicted"/>